<evidence type="ECO:0000313" key="1">
    <source>
        <dbReference type="EMBL" id="MFE8701206.1"/>
    </source>
</evidence>
<sequence>MEKAIVSLQSYAKFSHHFITFYPDVVNKEYREKEINECKEAVAFLKGEDITFSSVPVLAMKILDLFLLDYQQDISNLLQLAESQEEPEKSKTYEKVTELTLQNTDFARAKELIRRHTGKKKPYAVYLKKGESKAFLTFLEPQMIQAKPYQDFKDVWEVELTETLLDYMRIFPPVDAIVHLDK</sequence>
<dbReference type="RefSeq" id="WP_389361117.1">
    <property type="nucleotide sequence ID" value="NZ_JBIACK010000004.1"/>
</dbReference>
<evidence type="ECO:0000313" key="2">
    <source>
        <dbReference type="Proteomes" id="UP001601059"/>
    </source>
</evidence>
<protein>
    <submittedName>
        <fullName evidence="1">Uncharacterized protein</fullName>
    </submittedName>
</protein>
<dbReference type="Proteomes" id="UP001601059">
    <property type="component" value="Unassembled WGS sequence"/>
</dbReference>
<accession>A0ABW6KAI1</accession>
<reference evidence="1 2" key="1">
    <citation type="submission" date="2024-08" db="EMBL/GenBank/DDBJ databases">
        <title>Two novel Cytobacillus novel species.</title>
        <authorList>
            <person name="Liu G."/>
        </authorList>
    </citation>
    <scope>NUCLEOTIDE SEQUENCE [LARGE SCALE GENOMIC DNA]</scope>
    <source>
        <strain evidence="1 2">FJAT-54145</strain>
    </source>
</reference>
<name>A0ABW6KAI1_9BACI</name>
<organism evidence="1 2">
    <name type="scientific">Cytobacillus spartinae</name>
    <dbReference type="NCBI Taxonomy" id="3299023"/>
    <lineage>
        <taxon>Bacteria</taxon>
        <taxon>Bacillati</taxon>
        <taxon>Bacillota</taxon>
        <taxon>Bacilli</taxon>
        <taxon>Bacillales</taxon>
        <taxon>Bacillaceae</taxon>
        <taxon>Cytobacillus</taxon>
    </lineage>
</organism>
<dbReference type="EMBL" id="JBIACK010000004">
    <property type="protein sequence ID" value="MFE8701206.1"/>
    <property type="molecule type" value="Genomic_DNA"/>
</dbReference>
<gene>
    <name evidence="1" type="ORF">ACFYKX_11425</name>
</gene>
<proteinExistence type="predicted"/>
<keyword evidence="2" id="KW-1185">Reference proteome</keyword>
<comment type="caution">
    <text evidence="1">The sequence shown here is derived from an EMBL/GenBank/DDBJ whole genome shotgun (WGS) entry which is preliminary data.</text>
</comment>